<feature type="domain" description="N-acetyltransferase" evidence="1">
    <location>
        <begin position="23"/>
        <end position="180"/>
    </location>
</feature>
<dbReference type="Proteomes" id="UP001138661">
    <property type="component" value="Unassembled WGS sequence"/>
</dbReference>
<keyword evidence="3" id="KW-1185">Reference proteome</keyword>
<dbReference type="Pfam" id="PF13302">
    <property type="entry name" value="Acetyltransf_3"/>
    <property type="match status" value="1"/>
</dbReference>
<dbReference type="AlphaFoldDB" id="A0A9X1K1D7"/>
<dbReference type="GO" id="GO:1990189">
    <property type="term" value="F:protein N-terminal-serine acetyltransferase activity"/>
    <property type="evidence" value="ECO:0007669"/>
    <property type="project" value="TreeGrafter"/>
</dbReference>
<accession>A0A9X1K1D7</accession>
<dbReference type="GO" id="GO:0008999">
    <property type="term" value="F:protein-N-terminal-alanine acetyltransferase activity"/>
    <property type="evidence" value="ECO:0007669"/>
    <property type="project" value="TreeGrafter"/>
</dbReference>
<dbReference type="RefSeq" id="WP_219500206.1">
    <property type="nucleotide sequence ID" value="NZ_JAHXDN010000002.1"/>
</dbReference>
<name>A0A9X1K1D7_9RHOB</name>
<dbReference type="PANTHER" id="PTHR43441">
    <property type="entry name" value="RIBOSOMAL-PROTEIN-SERINE ACETYLTRANSFERASE"/>
    <property type="match status" value="1"/>
</dbReference>
<protein>
    <submittedName>
        <fullName evidence="2">GNAT family N-acetyltransferase</fullName>
    </submittedName>
</protein>
<dbReference type="PANTHER" id="PTHR43441:SF11">
    <property type="entry name" value="RIBOSOMAL-PROTEIN-SERINE ACETYLTRANSFERASE"/>
    <property type="match status" value="1"/>
</dbReference>
<dbReference type="InterPro" id="IPR000182">
    <property type="entry name" value="GNAT_dom"/>
</dbReference>
<dbReference type="InterPro" id="IPR051908">
    <property type="entry name" value="Ribosomal_N-acetyltransferase"/>
</dbReference>
<comment type="caution">
    <text evidence="2">The sequence shown here is derived from an EMBL/GenBank/DDBJ whole genome shotgun (WGS) entry which is preliminary data.</text>
</comment>
<organism evidence="2 3">
    <name type="scientific">Roseobacter insulae</name>
    <dbReference type="NCBI Taxonomy" id="2859783"/>
    <lineage>
        <taxon>Bacteria</taxon>
        <taxon>Pseudomonadati</taxon>
        <taxon>Pseudomonadota</taxon>
        <taxon>Alphaproteobacteria</taxon>
        <taxon>Rhodobacterales</taxon>
        <taxon>Roseobacteraceae</taxon>
        <taxon>Roseobacter</taxon>
    </lineage>
</organism>
<evidence type="ECO:0000313" key="2">
    <source>
        <dbReference type="EMBL" id="MBW4707383.1"/>
    </source>
</evidence>
<reference evidence="2" key="1">
    <citation type="submission" date="2021-07" db="EMBL/GenBank/DDBJ databases">
        <title>Roseobacter insulae sp. nov., isolated from a tidal flat.</title>
        <authorList>
            <person name="Park S."/>
            <person name="Yoon J.-H."/>
        </authorList>
    </citation>
    <scope>NUCLEOTIDE SEQUENCE</scope>
    <source>
        <strain evidence="2">YSTF-M11</strain>
    </source>
</reference>
<proteinExistence type="predicted"/>
<dbReference type="PROSITE" id="PS51186">
    <property type="entry name" value="GNAT"/>
    <property type="match status" value="1"/>
</dbReference>
<sequence>MAIKIQNSVGRILKMANRISGAITWRPLGLVDIPRIENWFWNFADVALFDRTLPVPLSPDSLQNSWRKSLEHDTPPCAYWFIAEDTSGTPLGIAGLDSVNYIQGDAVLPFFVGRDHRKQGLATAMTISVLDLAFSQLRLHRVSTFYRDDNTATMRAVKKIGFAEEGRFREGWFVNGERKDTVVAGILSAEWLATRHQVIEKVADSCKLSFAPTCWKEGCG</sequence>
<evidence type="ECO:0000313" key="3">
    <source>
        <dbReference type="Proteomes" id="UP001138661"/>
    </source>
</evidence>
<evidence type="ECO:0000259" key="1">
    <source>
        <dbReference type="PROSITE" id="PS51186"/>
    </source>
</evidence>
<dbReference type="EMBL" id="JAHXDN010000002">
    <property type="protein sequence ID" value="MBW4707383.1"/>
    <property type="molecule type" value="Genomic_DNA"/>
</dbReference>
<dbReference type="GO" id="GO:0005737">
    <property type="term" value="C:cytoplasm"/>
    <property type="evidence" value="ECO:0007669"/>
    <property type="project" value="TreeGrafter"/>
</dbReference>
<gene>
    <name evidence="2" type="ORF">KX928_06255</name>
</gene>